<dbReference type="Gene3D" id="2.60.40.4290">
    <property type="match status" value="1"/>
</dbReference>
<feature type="domain" description="Tail sheath protein subtilisin-like" evidence="2">
    <location>
        <begin position="184"/>
        <end position="327"/>
    </location>
</feature>
<feature type="domain" description="Tail sheath protein C-terminal" evidence="4">
    <location>
        <begin position="336"/>
        <end position="435"/>
    </location>
</feature>
<comment type="similarity">
    <text evidence="1">Belongs to the myoviridae tail sheath protein family.</text>
</comment>
<dbReference type="Pfam" id="PF22671">
    <property type="entry name" value="Gp18_domIII_N"/>
    <property type="match status" value="1"/>
</dbReference>
<proteinExistence type="inferred from homology"/>
<feature type="domain" description="Tail sheath protein Gp18-like" evidence="5">
    <location>
        <begin position="35"/>
        <end position="95"/>
    </location>
</feature>
<dbReference type="OrthoDB" id="89060at2"/>
<evidence type="ECO:0000313" key="7">
    <source>
        <dbReference type="Proteomes" id="UP000054874"/>
    </source>
</evidence>
<accession>A0A0V8QIC8</accession>
<evidence type="ECO:0000259" key="4">
    <source>
        <dbReference type="Pfam" id="PF17482"/>
    </source>
</evidence>
<dbReference type="Gene3D" id="3.30.360.90">
    <property type="match status" value="1"/>
</dbReference>
<dbReference type="Gene3D" id="3.40.50.11790">
    <property type="match status" value="1"/>
</dbReference>
<comment type="caution">
    <text evidence="6">The sequence shown here is derived from an EMBL/GenBank/DDBJ whole genome shotgun (WGS) entry which is preliminary data.</text>
</comment>
<reference evidence="6 7" key="1">
    <citation type="submission" date="2015-11" db="EMBL/GenBank/DDBJ databases">
        <title>Butyribacter intestini gen. nov., sp. nov., a butyric acid-producing bacterium of the family Lachnospiraceae isolated from the human faeces.</title>
        <authorList>
            <person name="Zou Y."/>
            <person name="Xue W."/>
            <person name="Luo G."/>
            <person name="Lv M."/>
        </authorList>
    </citation>
    <scope>NUCLEOTIDE SEQUENCE [LARGE SCALE GENOMIC DNA]</scope>
    <source>
        <strain evidence="6 7">ACET-33324</strain>
    </source>
</reference>
<evidence type="ECO:0000259" key="5">
    <source>
        <dbReference type="Pfam" id="PF22671"/>
    </source>
</evidence>
<dbReference type="Gene3D" id="3.30.1490.360">
    <property type="match status" value="1"/>
</dbReference>
<evidence type="ECO:0000259" key="3">
    <source>
        <dbReference type="Pfam" id="PF17481"/>
    </source>
</evidence>
<dbReference type="Pfam" id="PF17482">
    <property type="entry name" value="Phage_sheath_1C"/>
    <property type="match status" value="1"/>
</dbReference>
<dbReference type="EMBL" id="LNAM01000024">
    <property type="protein sequence ID" value="KSV60304.1"/>
    <property type="molecule type" value="Genomic_DNA"/>
</dbReference>
<sequence length="435" mass="47976">MPLGGGKFTTQNKILPGFYANFVSMARASSVVSDRGYVALPMELDWGIDGAVFAVENADFQKNSMDIFGYSYDSDQMKSLRDLFLNAKTAYIYRLNSGGKAANTYGTAKYSGVRGNDIKTVIQTNVDDPSNFDVITYVGTSKVDVQTVSSAAELVDNSFVSFKKEAVLEATAGIPMTGGKNKADVTGEDHQTALVKLEAYTANILICTSTDEKIKKLYAAFVKRLRDDVGVKLQAVIHNFPGDYPGVINLKNTVADSGAKGNELVYWLGGAEAACAVNKTLTNRTYDGEYTVNAEYTQTELIKAIQDGELCFHNVGSEIHVLDDINSFVTFTEEMNKDFSKNQVIRVLDQYGNDIALLFNTKYLGKIQNDKDGRVSFWGDLDDYNKKQQKLRAVTNYNPEELTVEAGEEKDSVVVENPVQAVCAMAKCYMRVYVR</sequence>
<dbReference type="InterPro" id="IPR054564">
    <property type="entry name" value="Gp18_domIII_N"/>
</dbReference>
<feature type="domain" description="Phage tail sheath protein-like beta-sandwich" evidence="3">
    <location>
        <begin position="97"/>
        <end position="181"/>
    </location>
</feature>
<keyword evidence="7" id="KW-1185">Reference proteome</keyword>
<protein>
    <submittedName>
        <fullName evidence="6">Phage tail protein</fullName>
    </submittedName>
</protein>
<gene>
    <name evidence="6" type="ORF">ASU35_06010</name>
</gene>
<dbReference type="Pfam" id="PF17481">
    <property type="entry name" value="Phage_sheath_domII"/>
    <property type="match status" value="1"/>
</dbReference>
<dbReference type="Gene3D" id="3.30.1370.220">
    <property type="match status" value="1"/>
</dbReference>
<dbReference type="Pfam" id="PF04984">
    <property type="entry name" value="Phage_sheath_1"/>
    <property type="match status" value="1"/>
</dbReference>
<dbReference type="InterPro" id="IPR035326">
    <property type="entry name" value="Beta_sandwich_Seath"/>
</dbReference>
<dbReference type="AlphaFoldDB" id="A0A0V8QIC8"/>
<organism evidence="6 7">
    <name type="scientific">Acetivibrio ethanolgignens</name>
    <dbReference type="NCBI Taxonomy" id="290052"/>
    <lineage>
        <taxon>Bacteria</taxon>
        <taxon>Bacillati</taxon>
        <taxon>Bacillota</taxon>
        <taxon>Clostridia</taxon>
        <taxon>Eubacteriales</taxon>
        <taxon>Oscillospiraceae</taxon>
        <taxon>Acetivibrio</taxon>
    </lineage>
</organism>
<evidence type="ECO:0000259" key="2">
    <source>
        <dbReference type="Pfam" id="PF04984"/>
    </source>
</evidence>
<evidence type="ECO:0000313" key="6">
    <source>
        <dbReference type="EMBL" id="KSV60304.1"/>
    </source>
</evidence>
<name>A0A0V8QIC8_9FIRM</name>
<dbReference type="STRING" id="290052.ASU35_06010"/>
<dbReference type="InterPro" id="IPR020287">
    <property type="entry name" value="Tail_sheath_C"/>
</dbReference>
<dbReference type="InterPro" id="IPR035089">
    <property type="entry name" value="Phage_sheath_subtilisin"/>
</dbReference>
<evidence type="ECO:0000256" key="1">
    <source>
        <dbReference type="ARBA" id="ARBA00008005"/>
    </source>
</evidence>
<dbReference type="RefSeq" id="WP_058351505.1">
    <property type="nucleotide sequence ID" value="NZ_CABMMD010000024.1"/>
</dbReference>
<dbReference type="Proteomes" id="UP000054874">
    <property type="component" value="Unassembled WGS sequence"/>
</dbReference>